<dbReference type="AlphaFoldDB" id="A0A067LXY5"/>
<evidence type="ECO:0000313" key="2">
    <source>
        <dbReference type="EMBL" id="KDQ07220.1"/>
    </source>
</evidence>
<gene>
    <name evidence="2" type="ORF">BOTBODRAFT_48925</name>
</gene>
<sequence>MDQQFHPEQEFAQVPEPVAPTLANLIAVMQDMGNVQHNDNHLLQQLLLSINVGAPAPGAPVPTPAPAPAPIPPPVPGPIDNLPTANPRLAKIKEPSTFSGKVSDINSFISEMLHVFRVVPWEWFSEAMVSRFLRGGSGVPP</sequence>
<keyword evidence="3" id="KW-1185">Reference proteome</keyword>
<accession>A0A067LXY5</accession>
<dbReference type="EMBL" id="KL198112">
    <property type="protein sequence ID" value="KDQ07220.1"/>
    <property type="molecule type" value="Genomic_DNA"/>
</dbReference>
<organism evidence="2 3">
    <name type="scientific">Botryobasidium botryosum (strain FD-172 SS1)</name>
    <dbReference type="NCBI Taxonomy" id="930990"/>
    <lineage>
        <taxon>Eukaryota</taxon>
        <taxon>Fungi</taxon>
        <taxon>Dikarya</taxon>
        <taxon>Basidiomycota</taxon>
        <taxon>Agaricomycotina</taxon>
        <taxon>Agaricomycetes</taxon>
        <taxon>Cantharellales</taxon>
        <taxon>Botryobasidiaceae</taxon>
        <taxon>Botryobasidium</taxon>
    </lineage>
</organism>
<proteinExistence type="predicted"/>
<evidence type="ECO:0000256" key="1">
    <source>
        <dbReference type="SAM" id="MobiDB-lite"/>
    </source>
</evidence>
<feature type="region of interest" description="Disordered" evidence="1">
    <location>
        <begin position="59"/>
        <end position="86"/>
    </location>
</feature>
<dbReference type="InParanoid" id="A0A067LXY5"/>
<dbReference type="Proteomes" id="UP000027195">
    <property type="component" value="Unassembled WGS sequence"/>
</dbReference>
<name>A0A067LXY5_BOTB1</name>
<protein>
    <submittedName>
        <fullName evidence="2">Uncharacterized protein</fullName>
    </submittedName>
</protein>
<dbReference type="HOGENOM" id="CLU_1824998_0_0_1"/>
<feature type="compositionally biased region" description="Pro residues" evidence="1">
    <location>
        <begin position="59"/>
        <end position="77"/>
    </location>
</feature>
<evidence type="ECO:0000313" key="3">
    <source>
        <dbReference type="Proteomes" id="UP000027195"/>
    </source>
</evidence>
<reference evidence="3" key="1">
    <citation type="journal article" date="2014" name="Proc. Natl. Acad. Sci. U.S.A.">
        <title>Extensive sampling of basidiomycete genomes demonstrates inadequacy of the white-rot/brown-rot paradigm for wood decay fungi.</title>
        <authorList>
            <person name="Riley R."/>
            <person name="Salamov A.A."/>
            <person name="Brown D.W."/>
            <person name="Nagy L.G."/>
            <person name="Floudas D."/>
            <person name="Held B.W."/>
            <person name="Levasseur A."/>
            <person name="Lombard V."/>
            <person name="Morin E."/>
            <person name="Otillar R."/>
            <person name="Lindquist E.A."/>
            <person name="Sun H."/>
            <person name="LaButti K.M."/>
            <person name="Schmutz J."/>
            <person name="Jabbour D."/>
            <person name="Luo H."/>
            <person name="Baker S.E."/>
            <person name="Pisabarro A.G."/>
            <person name="Walton J.D."/>
            <person name="Blanchette R.A."/>
            <person name="Henrissat B."/>
            <person name="Martin F."/>
            <person name="Cullen D."/>
            <person name="Hibbett D.S."/>
            <person name="Grigoriev I.V."/>
        </authorList>
    </citation>
    <scope>NUCLEOTIDE SEQUENCE [LARGE SCALE GENOMIC DNA]</scope>
    <source>
        <strain evidence="3">FD-172 SS1</strain>
    </source>
</reference>